<dbReference type="AlphaFoldDB" id="A0A0N4VM08"/>
<keyword evidence="2" id="KW-1185">Reference proteome</keyword>
<organism evidence="3">
    <name type="scientific">Enterobius vermicularis</name>
    <name type="common">Human pinworm</name>
    <dbReference type="NCBI Taxonomy" id="51028"/>
    <lineage>
        <taxon>Eukaryota</taxon>
        <taxon>Metazoa</taxon>
        <taxon>Ecdysozoa</taxon>
        <taxon>Nematoda</taxon>
        <taxon>Chromadorea</taxon>
        <taxon>Rhabditida</taxon>
        <taxon>Spirurina</taxon>
        <taxon>Oxyuridomorpha</taxon>
        <taxon>Oxyuroidea</taxon>
        <taxon>Oxyuridae</taxon>
        <taxon>Enterobius</taxon>
    </lineage>
</organism>
<evidence type="ECO:0000313" key="3">
    <source>
        <dbReference type="WBParaSite" id="EVEC_0001195901-mRNA-1"/>
    </source>
</evidence>
<dbReference type="STRING" id="51028.A0A0N4VM08"/>
<dbReference type="OrthoDB" id="5808636at2759"/>
<evidence type="ECO:0000313" key="1">
    <source>
        <dbReference type="EMBL" id="VDD96454.1"/>
    </source>
</evidence>
<reference evidence="1 2" key="2">
    <citation type="submission" date="2018-10" db="EMBL/GenBank/DDBJ databases">
        <authorList>
            <consortium name="Pathogen Informatics"/>
        </authorList>
    </citation>
    <scope>NUCLEOTIDE SEQUENCE [LARGE SCALE GENOMIC DNA]</scope>
</reference>
<evidence type="ECO:0000313" key="2">
    <source>
        <dbReference type="Proteomes" id="UP000274131"/>
    </source>
</evidence>
<proteinExistence type="predicted"/>
<accession>A0A0N4VM08</accession>
<reference evidence="3" key="1">
    <citation type="submission" date="2017-02" db="UniProtKB">
        <authorList>
            <consortium name="WormBaseParasite"/>
        </authorList>
    </citation>
    <scope>IDENTIFICATION</scope>
</reference>
<gene>
    <name evidence="1" type="ORF">EVEC_LOCUS11205</name>
</gene>
<dbReference type="EMBL" id="UXUI01011714">
    <property type="protein sequence ID" value="VDD96454.1"/>
    <property type="molecule type" value="Genomic_DNA"/>
</dbReference>
<name>A0A0N4VM08_ENTVE</name>
<dbReference type="Proteomes" id="UP000274131">
    <property type="component" value="Unassembled WGS sequence"/>
</dbReference>
<dbReference type="WBParaSite" id="EVEC_0001195901-mRNA-1">
    <property type="protein sequence ID" value="EVEC_0001195901-mRNA-1"/>
    <property type="gene ID" value="EVEC_0001195901"/>
</dbReference>
<sequence>MIIIKVRNELIDKNSIQFNFEMVSSGYGSDQLTITTRTGETRTIGFPGCYNIQLSFRLNRPLKNPYVEAFLQLGTNIPCESEASRGVSNFCTNITQSNWCPQSTNEQLRRLLNGKKTCRFCNLCDNIKSKEGDVRKYITSYGSQECRTDKQYQTLNFRKEFRDQNKEHEEKLEEYWNYLKQGVLTAVVHVTDRAVVSESKRSQCERLCSTYSSQRGVSTAYKSTLLKSIENMCNPTDTYVACVYHTMKFDVNGEFA</sequence>
<protein>
    <submittedName>
        <fullName evidence="3">CUB domain-containing protein</fullName>
    </submittedName>
</protein>